<evidence type="ECO:0000313" key="5">
    <source>
        <dbReference type="Proteomes" id="UP001595880"/>
    </source>
</evidence>
<keyword evidence="2 3" id="KW-0819">tRNA processing</keyword>
<evidence type="ECO:0000256" key="1">
    <source>
        <dbReference type="ARBA" id="ARBA00022598"/>
    </source>
</evidence>
<accession>A0ABV8VUH5</accession>
<dbReference type="Proteomes" id="UP001595880">
    <property type="component" value="Unassembled WGS sequence"/>
</dbReference>
<feature type="binding site" evidence="3">
    <location>
        <begin position="8"/>
        <end position="21"/>
    </location>
    <ligand>
        <name>ATP</name>
        <dbReference type="ChEBI" id="CHEBI:30616"/>
    </ligand>
</feature>
<proteinExistence type="inferred from homology"/>
<keyword evidence="3" id="KW-0547">Nucleotide-binding</keyword>
<dbReference type="SUPFAM" id="SSF52374">
    <property type="entry name" value="Nucleotidylyl transferase"/>
    <property type="match status" value="1"/>
</dbReference>
<dbReference type="PANTHER" id="PTHR37825">
    <property type="entry name" value="TRNA(MET) CYTIDINE ACETATE LIGASE"/>
    <property type="match status" value="1"/>
</dbReference>
<gene>
    <name evidence="3" type="primary">tmcAL</name>
    <name evidence="4" type="ORF">ACFOZ1_05695</name>
</gene>
<dbReference type="InterPro" id="IPR008513">
    <property type="entry name" value="tRNA(Met)_cyd_acetate_ligase"/>
</dbReference>
<feature type="binding site" evidence="3">
    <location>
        <position position="163"/>
    </location>
    <ligand>
        <name>ATP</name>
        <dbReference type="ChEBI" id="CHEBI:30616"/>
    </ligand>
</feature>
<dbReference type="PANTHER" id="PTHR37825:SF1">
    <property type="entry name" value="TRNA(MET) CYTIDINE ACETATE LIGASE"/>
    <property type="match status" value="1"/>
</dbReference>
<dbReference type="EMBL" id="JBHSDV010000001">
    <property type="protein sequence ID" value="MFC4387301.1"/>
    <property type="molecule type" value="Genomic_DNA"/>
</dbReference>
<keyword evidence="1 3" id="KW-0436">Ligase</keyword>
<evidence type="ECO:0000313" key="4">
    <source>
        <dbReference type="EMBL" id="MFC4387301.1"/>
    </source>
</evidence>
<comment type="caution">
    <text evidence="3">Lacks conserved residue(s) required for the propagation of feature annotation.</text>
</comment>
<comment type="subcellular location">
    <subcellularLocation>
        <location evidence="3">Cytoplasm</location>
    </subcellularLocation>
</comment>
<dbReference type="EC" id="6.3.4.-" evidence="3"/>
<comment type="function">
    <text evidence="3">Catalyzes the formation of N(4)-acetylcytidine (ac(4)C) at the wobble position of elongator tRNA(Met), using acetate and ATP as substrates. First activates an acetate ion to form acetyladenylate (Ac-AMP) and then transfers the acetyl group to tRNA to form ac(4)C34.</text>
</comment>
<sequence length="401" mass="46110">MMQACGVIVEYNPFHNGHKYHLEKARSLSKASCMIAVMSGNFLQRGEPAIIDKYHRAKLATEQGCDIVIELPYYYAVQHSELFAMGAIKILKELGVHSLCFGSESGEIDAFHQTIDAIEKNQFIYQESLKNAIKKGNSYPKSHQIALNRIFTSDTSIDIGQPNNMLGLQYIKQIHNLNANIKPLTIKRAQSNYHDETISLPFASATSIRRSLLHTDNHFLQEIQDSMPKMTSKTLEMYKKQYGCFHTWEAYFKLLQYNVLTSNESVLRTIHGVNEGIEHRIIRTAKDATSFQTWMQLLKTKRYTWTSLQRIFTHILTKTTKEEVQQKLLETPPIRILSMTGVGRQYLNDHKKGTNQLFTSNKNPFPDKELDERISSAYYSIIDSNMMIHAKKQAYLPPYMA</sequence>
<dbReference type="NCBIfam" id="NF010191">
    <property type="entry name" value="PRK13670.1"/>
    <property type="match status" value="1"/>
</dbReference>
<keyword evidence="3" id="KW-0820">tRNA-binding</keyword>
<feature type="binding site" evidence="3">
    <location>
        <position position="188"/>
    </location>
    <ligand>
        <name>ATP</name>
        <dbReference type="ChEBI" id="CHEBI:30616"/>
    </ligand>
</feature>
<dbReference type="InterPro" id="IPR014729">
    <property type="entry name" value="Rossmann-like_a/b/a_fold"/>
</dbReference>
<evidence type="ECO:0000256" key="2">
    <source>
        <dbReference type="ARBA" id="ARBA00022694"/>
    </source>
</evidence>
<keyword evidence="3" id="KW-0067">ATP-binding</keyword>
<comment type="catalytic activity">
    <reaction evidence="3">
        <text>cytidine(34) in elongator tRNA(Met) + acetate + ATP = N(4)-acetylcytidine(34) in elongator tRNA(Met) + AMP + diphosphate</text>
        <dbReference type="Rhea" id="RHEA:58144"/>
        <dbReference type="Rhea" id="RHEA-COMP:10693"/>
        <dbReference type="Rhea" id="RHEA-COMP:10694"/>
        <dbReference type="ChEBI" id="CHEBI:30089"/>
        <dbReference type="ChEBI" id="CHEBI:30616"/>
        <dbReference type="ChEBI" id="CHEBI:33019"/>
        <dbReference type="ChEBI" id="CHEBI:74900"/>
        <dbReference type="ChEBI" id="CHEBI:82748"/>
        <dbReference type="ChEBI" id="CHEBI:456215"/>
    </reaction>
</comment>
<dbReference type="HAMAP" id="MF_01539">
    <property type="entry name" value="TmcAL"/>
    <property type="match status" value="1"/>
</dbReference>
<keyword evidence="5" id="KW-1185">Reference proteome</keyword>
<organism evidence="4 5">
    <name type="scientific">Gracilibacillus marinus</name>
    <dbReference type="NCBI Taxonomy" id="630535"/>
    <lineage>
        <taxon>Bacteria</taxon>
        <taxon>Bacillati</taxon>
        <taxon>Bacillota</taxon>
        <taxon>Bacilli</taxon>
        <taxon>Bacillales</taxon>
        <taxon>Bacillaceae</taxon>
        <taxon>Gracilibacillus</taxon>
    </lineage>
</organism>
<comment type="similarity">
    <text evidence="3">Belongs to the TmcAL family.</text>
</comment>
<evidence type="ECO:0000256" key="3">
    <source>
        <dbReference type="HAMAP-Rule" id="MF_01539"/>
    </source>
</evidence>
<comment type="caution">
    <text evidence="4">The sequence shown here is derived from an EMBL/GenBank/DDBJ whole genome shotgun (WGS) entry which is preliminary data.</text>
</comment>
<keyword evidence="3" id="KW-0963">Cytoplasm</keyword>
<feature type="binding site" evidence="3">
    <location>
        <position position="102"/>
    </location>
    <ligand>
        <name>ATP</name>
        <dbReference type="ChEBI" id="CHEBI:30616"/>
    </ligand>
</feature>
<protein>
    <recommendedName>
        <fullName evidence="3">tRNA(Met) cytidine acetate ligase</fullName>
        <ecNumber evidence="3">6.3.4.-</ecNumber>
    </recommendedName>
</protein>
<reference evidence="5" key="1">
    <citation type="journal article" date="2019" name="Int. J. Syst. Evol. Microbiol.">
        <title>The Global Catalogue of Microorganisms (GCM) 10K type strain sequencing project: providing services to taxonomists for standard genome sequencing and annotation.</title>
        <authorList>
            <consortium name="The Broad Institute Genomics Platform"/>
            <consortium name="The Broad Institute Genome Sequencing Center for Infectious Disease"/>
            <person name="Wu L."/>
            <person name="Ma J."/>
        </authorList>
    </citation>
    <scope>NUCLEOTIDE SEQUENCE [LARGE SCALE GENOMIC DNA]</scope>
    <source>
        <strain evidence="5">KACC 14058</strain>
    </source>
</reference>
<dbReference type="Pfam" id="PF05636">
    <property type="entry name" value="HIGH_NTase1"/>
    <property type="match status" value="1"/>
</dbReference>
<name>A0ABV8VUH5_9BACI</name>
<keyword evidence="3" id="KW-0694">RNA-binding</keyword>
<dbReference type="Gene3D" id="3.40.50.620">
    <property type="entry name" value="HUPs"/>
    <property type="match status" value="1"/>
</dbReference>